<comment type="subunit">
    <text evidence="2">The complex is composed of two ATP-binding proteins (GsiA), two transmembrane proteins (GsiC and GsiD) and a solute-binding protein (GsiB).</text>
</comment>
<gene>
    <name evidence="16" type="ORF">MUB46_03425</name>
</gene>
<evidence type="ECO:0000256" key="11">
    <source>
        <dbReference type="ARBA" id="ARBA00038416"/>
    </source>
</evidence>
<dbReference type="PROSITE" id="PS50893">
    <property type="entry name" value="ABC_TRANSPORTER_2"/>
    <property type="match status" value="1"/>
</dbReference>
<evidence type="ECO:0000256" key="8">
    <source>
        <dbReference type="ARBA" id="ARBA00022967"/>
    </source>
</evidence>
<dbReference type="SMART" id="SM00382">
    <property type="entry name" value="AAA"/>
    <property type="match status" value="1"/>
</dbReference>
<proteinExistence type="inferred from homology"/>
<evidence type="ECO:0000256" key="2">
    <source>
        <dbReference type="ARBA" id="ARBA00011469"/>
    </source>
</evidence>
<comment type="function">
    <text evidence="10">Part of the ABC transporter complex GsiABCD involved in glutathione import. Responsible for energy coupling to the transport system.</text>
</comment>
<evidence type="ECO:0000256" key="7">
    <source>
        <dbReference type="ARBA" id="ARBA00022840"/>
    </source>
</evidence>
<dbReference type="FunFam" id="3.40.50.300:FF:000016">
    <property type="entry name" value="Oligopeptide ABC transporter ATP-binding component"/>
    <property type="match status" value="1"/>
</dbReference>
<accession>A0AAW5QV86</accession>
<sequence>MSGQPIAELVALRKEFAVSQGLFATRTVVAVDDVNLALEAGESVGIVGESGSGKSTVGRLLLGLVAPSAGKVVIEGKEIATLTKTEMRALRRHVQIVFQNPHTALHPRMMVSRALAEPLRIQGDLSHQEITARVRRMVDTIGLPQSFLGRYPHELSGGQKQRICIARALILNPRIIVLDEPTSALDVSVQAQILEFLQSLREEFGLTYLFISHDLAVVQAMCTRVLVMYRGRIVDQGATRDILESPSHPYTRRLLAATLEPSADAALPVISEADPASGATTIT</sequence>
<dbReference type="InterPro" id="IPR003593">
    <property type="entry name" value="AAA+_ATPase"/>
</dbReference>
<keyword evidence="4" id="KW-1003">Cell membrane</keyword>
<keyword evidence="3" id="KW-0813">Transport</keyword>
<keyword evidence="7 16" id="KW-0067">ATP-binding</keyword>
<organism evidence="16 17">
    <name type="scientific">Microbaculum marinisediminis</name>
    <dbReference type="NCBI Taxonomy" id="2931392"/>
    <lineage>
        <taxon>Bacteria</taxon>
        <taxon>Pseudomonadati</taxon>
        <taxon>Pseudomonadota</taxon>
        <taxon>Alphaproteobacteria</taxon>
        <taxon>Hyphomicrobiales</taxon>
        <taxon>Tepidamorphaceae</taxon>
        <taxon>Microbaculum</taxon>
    </lineage>
</organism>
<protein>
    <recommendedName>
        <fullName evidence="13">Glutathione import ATP-binding protein GsiA</fullName>
        <ecNumber evidence="12">7.4.2.10</ecNumber>
    </recommendedName>
</protein>
<dbReference type="AlphaFoldDB" id="A0AAW5QV86"/>
<evidence type="ECO:0000256" key="6">
    <source>
        <dbReference type="ARBA" id="ARBA00022741"/>
    </source>
</evidence>
<dbReference type="InterPro" id="IPR050319">
    <property type="entry name" value="ABC_transp_ATP-bind"/>
</dbReference>
<comment type="caution">
    <text evidence="16">The sequence shown here is derived from an EMBL/GenBank/DDBJ whole genome shotgun (WGS) entry which is preliminary data.</text>
</comment>
<comment type="catalytic activity">
    <reaction evidence="14">
        <text>glutathione(out) + ATP + H2O = glutathione(in) + ADP + phosphate + H(+)</text>
        <dbReference type="Rhea" id="RHEA:29791"/>
        <dbReference type="ChEBI" id="CHEBI:15377"/>
        <dbReference type="ChEBI" id="CHEBI:15378"/>
        <dbReference type="ChEBI" id="CHEBI:30616"/>
        <dbReference type="ChEBI" id="CHEBI:43474"/>
        <dbReference type="ChEBI" id="CHEBI:57925"/>
        <dbReference type="ChEBI" id="CHEBI:456216"/>
        <dbReference type="EC" id="7.4.2.10"/>
    </reaction>
</comment>
<dbReference type="RefSeq" id="WP_261614480.1">
    <property type="nucleotide sequence ID" value="NZ_JALIDZ010000002.1"/>
</dbReference>
<dbReference type="CDD" id="cd03257">
    <property type="entry name" value="ABC_NikE_OppD_transporters"/>
    <property type="match status" value="1"/>
</dbReference>
<dbReference type="InterPro" id="IPR003439">
    <property type="entry name" value="ABC_transporter-like_ATP-bd"/>
</dbReference>
<evidence type="ECO:0000256" key="13">
    <source>
        <dbReference type="ARBA" id="ARBA00041187"/>
    </source>
</evidence>
<evidence type="ECO:0000256" key="10">
    <source>
        <dbReference type="ARBA" id="ARBA00037530"/>
    </source>
</evidence>
<keyword evidence="5" id="KW-0997">Cell inner membrane</keyword>
<dbReference type="SUPFAM" id="SSF52540">
    <property type="entry name" value="P-loop containing nucleoside triphosphate hydrolases"/>
    <property type="match status" value="1"/>
</dbReference>
<evidence type="ECO:0000256" key="3">
    <source>
        <dbReference type="ARBA" id="ARBA00022448"/>
    </source>
</evidence>
<feature type="domain" description="ABC transporter" evidence="15">
    <location>
        <begin position="12"/>
        <end position="255"/>
    </location>
</feature>
<dbReference type="InterPro" id="IPR027417">
    <property type="entry name" value="P-loop_NTPase"/>
</dbReference>
<keyword evidence="8" id="KW-1278">Translocase</keyword>
<dbReference type="InterPro" id="IPR017871">
    <property type="entry name" value="ABC_transporter-like_CS"/>
</dbReference>
<dbReference type="GO" id="GO:0005524">
    <property type="term" value="F:ATP binding"/>
    <property type="evidence" value="ECO:0007669"/>
    <property type="project" value="UniProtKB-KW"/>
</dbReference>
<evidence type="ECO:0000256" key="14">
    <source>
        <dbReference type="ARBA" id="ARBA00047640"/>
    </source>
</evidence>
<dbReference type="GO" id="GO:0016887">
    <property type="term" value="F:ATP hydrolysis activity"/>
    <property type="evidence" value="ECO:0007669"/>
    <property type="project" value="InterPro"/>
</dbReference>
<dbReference type="PANTHER" id="PTHR43776">
    <property type="entry name" value="TRANSPORT ATP-BINDING PROTEIN"/>
    <property type="match status" value="1"/>
</dbReference>
<reference evidence="16 17" key="1">
    <citation type="submission" date="2022-04" db="EMBL/GenBank/DDBJ databases">
        <authorList>
            <person name="Ye Y.-Q."/>
            <person name="Du Z.-J."/>
        </authorList>
    </citation>
    <scope>NUCLEOTIDE SEQUENCE [LARGE SCALE GENOMIC DNA]</scope>
    <source>
        <strain evidence="16 17">A6E488</strain>
    </source>
</reference>
<dbReference type="EMBL" id="JALIDZ010000002">
    <property type="protein sequence ID" value="MCT8970902.1"/>
    <property type="molecule type" value="Genomic_DNA"/>
</dbReference>
<comment type="subcellular location">
    <subcellularLocation>
        <location evidence="1">Cell inner membrane</location>
        <topology evidence="1">Peripheral membrane protein</topology>
    </subcellularLocation>
</comment>
<evidence type="ECO:0000256" key="9">
    <source>
        <dbReference type="ARBA" id="ARBA00023136"/>
    </source>
</evidence>
<evidence type="ECO:0000313" key="16">
    <source>
        <dbReference type="EMBL" id="MCT8970902.1"/>
    </source>
</evidence>
<dbReference type="PANTHER" id="PTHR43776:SF15">
    <property type="entry name" value="GLUTATHIONE IMPORT ATP-BINDING PROTEIN GSIA"/>
    <property type="match status" value="1"/>
</dbReference>
<evidence type="ECO:0000256" key="12">
    <source>
        <dbReference type="ARBA" id="ARBA00039050"/>
    </source>
</evidence>
<dbReference type="Proteomes" id="UP001320898">
    <property type="component" value="Unassembled WGS sequence"/>
</dbReference>
<comment type="similarity">
    <text evidence="11">Belongs to the ABC transporter superfamily. Glutathione importer (TC 3.A.1.5.11) family.</text>
</comment>
<dbReference type="Gene3D" id="3.40.50.300">
    <property type="entry name" value="P-loop containing nucleotide triphosphate hydrolases"/>
    <property type="match status" value="1"/>
</dbReference>
<dbReference type="Pfam" id="PF00005">
    <property type="entry name" value="ABC_tran"/>
    <property type="match status" value="1"/>
</dbReference>
<keyword evidence="17" id="KW-1185">Reference proteome</keyword>
<evidence type="ECO:0000256" key="5">
    <source>
        <dbReference type="ARBA" id="ARBA00022519"/>
    </source>
</evidence>
<dbReference type="EC" id="7.4.2.10" evidence="12"/>
<evidence type="ECO:0000313" key="17">
    <source>
        <dbReference type="Proteomes" id="UP001320898"/>
    </source>
</evidence>
<dbReference type="GO" id="GO:0055085">
    <property type="term" value="P:transmembrane transport"/>
    <property type="evidence" value="ECO:0007669"/>
    <property type="project" value="UniProtKB-ARBA"/>
</dbReference>
<keyword evidence="6" id="KW-0547">Nucleotide-binding</keyword>
<dbReference type="GO" id="GO:0005886">
    <property type="term" value="C:plasma membrane"/>
    <property type="evidence" value="ECO:0007669"/>
    <property type="project" value="UniProtKB-SubCell"/>
</dbReference>
<evidence type="ECO:0000256" key="1">
    <source>
        <dbReference type="ARBA" id="ARBA00004417"/>
    </source>
</evidence>
<evidence type="ECO:0000256" key="4">
    <source>
        <dbReference type="ARBA" id="ARBA00022475"/>
    </source>
</evidence>
<name>A0AAW5QV86_9HYPH</name>
<keyword evidence="9" id="KW-0472">Membrane</keyword>
<evidence type="ECO:0000259" key="15">
    <source>
        <dbReference type="PROSITE" id="PS50893"/>
    </source>
</evidence>
<dbReference type="PROSITE" id="PS00211">
    <property type="entry name" value="ABC_TRANSPORTER_1"/>
    <property type="match status" value="1"/>
</dbReference>